<protein>
    <submittedName>
        <fullName evidence="2">Uncharacterized protein</fullName>
    </submittedName>
</protein>
<dbReference type="EMBL" id="KQ978957">
    <property type="protein sequence ID" value="KYN27037.1"/>
    <property type="molecule type" value="Genomic_DNA"/>
</dbReference>
<proteinExistence type="predicted"/>
<gene>
    <name evidence="2" type="ORF">ALC57_03379</name>
</gene>
<dbReference type="AlphaFoldDB" id="A0A195EGL1"/>
<evidence type="ECO:0000256" key="1">
    <source>
        <dbReference type="SAM" id="MobiDB-lite"/>
    </source>
</evidence>
<evidence type="ECO:0000313" key="3">
    <source>
        <dbReference type="Proteomes" id="UP000078492"/>
    </source>
</evidence>
<reference evidence="2 3" key="1">
    <citation type="submission" date="2015-09" db="EMBL/GenBank/DDBJ databases">
        <title>Trachymyrmex cornetzi WGS genome.</title>
        <authorList>
            <person name="Nygaard S."/>
            <person name="Hu H."/>
            <person name="Boomsma J."/>
            <person name="Zhang G."/>
        </authorList>
    </citation>
    <scope>NUCLEOTIDE SEQUENCE [LARGE SCALE GENOMIC DNA]</scope>
    <source>
        <strain evidence="2">Tcor2-1</strain>
        <tissue evidence="2">Whole body</tissue>
    </source>
</reference>
<name>A0A195EGL1_9HYME</name>
<dbReference type="Proteomes" id="UP000078492">
    <property type="component" value="Unassembled WGS sequence"/>
</dbReference>
<keyword evidence="3" id="KW-1185">Reference proteome</keyword>
<accession>A0A195EGL1</accession>
<organism evidence="2 3">
    <name type="scientific">Trachymyrmex cornetzi</name>
    <dbReference type="NCBI Taxonomy" id="471704"/>
    <lineage>
        <taxon>Eukaryota</taxon>
        <taxon>Metazoa</taxon>
        <taxon>Ecdysozoa</taxon>
        <taxon>Arthropoda</taxon>
        <taxon>Hexapoda</taxon>
        <taxon>Insecta</taxon>
        <taxon>Pterygota</taxon>
        <taxon>Neoptera</taxon>
        <taxon>Endopterygota</taxon>
        <taxon>Hymenoptera</taxon>
        <taxon>Apocrita</taxon>
        <taxon>Aculeata</taxon>
        <taxon>Formicoidea</taxon>
        <taxon>Formicidae</taxon>
        <taxon>Myrmicinae</taxon>
        <taxon>Trachymyrmex</taxon>
    </lineage>
</organism>
<sequence length="97" mass="10672">MDCSETRAVAPRVPSTGVNSKGLTSVSSRSRIAVLPTLVREVKRDFRDAARVPPLPRRNARHSVKIHVENLDDKLIRHDAVPGRGKLIAGKMSALIR</sequence>
<feature type="region of interest" description="Disordered" evidence="1">
    <location>
        <begin position="1"/>
        <end position="23"/>
    </location>
</feature>
<evidence type="ECO:0000313" key="2">
    <source>
        <dbReference type="EMBL" id="KYN27037.1"/>
    </source>
</evidence>